<dbReference type="PANTHER" id="PTHR30273">
    <property type="entry name" value="PERIPLASMIC SIGNAL SENSOR AND SIGMA FACTOR ACTIVATOR FECR-RELATED"/>
    <property type="match status" value="1"/>
</dbReference>
<dbReference type="OrthoDB" id="629393at2"/>
<reference evidence="4 5" key="1">
    <citation type="submission" date="2016-10" db="EMBL/GenBank/DDBJ databases">
        <authorList>
            <person name="de Groot N.N."/>
        </authorList>
    </citation>
    <scope>NUCLEOTIDE SEQUENCE [LARGE SCALE GENOMIC DNA]</scope>
    <source>
        <strain evidence="4 5">DSM 527</strain>
    </source>
</reference>
<evidence type="ECO:0000313" key="5">
    <source>
        <dbReference type="Proteomes" id="UP000199045"/>
    </source>
</evidence>
<dbReference type="PANTHER" id="PTHR30273:SF2">
    <property type="entry name" value="PROTEIN FECR"/>
    <property type="match status" value="1"/>
</dbReference>
<dbReference type="Gene3D" id="2.60.120.1440">
    <property type="match status" value="1"/>
</dbReference>
<feature type="domain" description="FecR protein" evidence="2">
    <location>
        <begin position="172"/>
        <end position="267"/>
    </location>
</feature>
<dbReference type="PIRSF" id="PIRSF018266">
    <property type="entry name" value="FecR"/>
    <property type="match status" value="1"/>
</dbReference>
<organism evidence="4 5">
    <name type="scientific">Chitinophaga filiformis</name>
    <name type="common">Myxococcus filiformis</name>
    <name type="synonym">Flexibacter filiformis</name>
    <dbReference type="NCBI Taxonomy" id="104663"/>
    <lineage>
        <taxon>Bacteria</taxon>
        <taxon>Pseudomonadati</taxon>
        <taxon>Bacteroidota</taxon>
        <taxon>Chitinophagia</taxon>
        <taxon>Chitinophagales</taxon>
        <taxon>Chitinophagaceae</taxon>
        <taxon>Chitinophaga</taxon>
    </lineage>
</organism>
<keyword evidence="1" id="KW-0812">Transmembrane</keyword>
<dbReference type="Pfam" id="PF04773">
    <property type="entry name" value="FecR"/>
    <property type="match status" value="1"/>
</dbReference>
<dbReference type="Pfam" id="PF16344">
    <property type="entry name" value="FecR_C"/>
    <property type="match status" value="1"/>
</dbReference>
<evidence type="ECO:0000259" key="3">
    <source>
        <dbReference type="Pfam" id="PF16344"/>
    </source>
</evidence>
<accession>A0A1G8BRE7</accession>
<dbReference type="InterPro" id="IPR006860">
    <property type="entry name" value="FecR"/>
</dbReference>
<gene>
    <name evidence="4" type="ORF">SAMN04488121_111132</name>
</gene>
<dbReference type="Gene3D" id="3.55.50.30">
    <property type="match status" value="1"/>
</dbReference>
<proteinExistence type="predicted"/>
<protein>
    <submittedName>
        <fullName evidence="4">FecR protein</fullName>
    </submittedName>
</protein>
<evidence type="ECO:0000313" key="4">
    <source>
        <dbReference type="EMBL" id="SDH35729.1"/>
    </source>
</evidence>
<feature type="transmembrane region" description="Helical" evidence="1">
    <location>
        <begin position="72"/>
        <end position="90"/>
    </location>
</feature>
<dbReference type="InterPro" id="IPR012373">
    <property type="entry name" value="Ferrdict_sens_TM"/>
</dbReference>
<evidence type="ECO:0000259" key="2">
    <source>
        <dbReference type="Pfam" id="PF04773"/>
    </source>
</evidence>
<keyword evidence="1" id="KW-1133">Transmembrane helix</keyword>
<name>A0A1G8BRE7_CHIFI</name>
<keyword evidence="1" id="KW-0472">Membrane</keyword>
<dbReference type="Proteomes" id="UP000199045">
    <property type="component" value="Unassembled WGS sequence"/>
</dbReference>
<dbReference type="InterPro" id="IPR032508">
    <property type="entry name" value="FecR_C"/>
</dbReference>
<dbReference type="EMBL" id="FNBN01000011">
    <property type="protein sequence ID" value="SDH35729.1"/>
    <property type="molecule type" value="Genomic_DNA"/>
</dbReference>
<dbReference type="AlphaFoldDB" id="A0A1G8BRE7"/>
<dbReference type="STRING" id="104663.SAMN04488121_111132"/>
<dbReference type="FunFam" id="2.60.120.1440:FF:000001">
    <property type="entry name" value="Putative anti-sigma factor"/>
    <property type="match status" value="1"/>
</dbReference>
<sequence length="384" mass="42366">MQAPEIKELLEKYKKGVITDEELALLETCYLQWRPEPLDVSAEELETLKSEVWQSLHLQDAAPVRRHRLKRLAAAAAVLLLLGISLYYLVVGSGRKPDTTKMLATRNQADEFKPGGNRATLTLSNGQQIILTDAQNGKLAEDASVAINKTGDGELVYGHPQKQAVTAPTLNTLSSPRGGQYHLTLSDGTQVWLNAASSITYPVAFNGKERSVTVNGEAYFEVAQQEGLPFRVHTTKQEITVLGTHFNVKAYPDDPDISTTLLTGSVKVTNTTSGIAGVLKPGQQARTMHSGKQLDILPVHAEDAISWKNGYFLFDDQDITSIMKIISRWYDVDIEYKGPLSNERFGGTFSRASYMPEILTNLERIGHVHFELFPGKVIVTTQGK</sequence>
<feature type="domain" description="Protein FecR C-terminal" evidence="3">
    <location>
        <begin position="311"/>
        <end position="378"/>
    </location>
</feature>
<evidence type="ECO:0000256" key="1">
    <source>
        <dbReference type="SAM" id="Phobius"/>
    </source>
</evidence>
<dbReference type="RefSeq" id="WP_089837849.1">
    <property type="nucleotide sequence ID" value="NZ_FNBN01000011.1"/>
</dbReference>
<dbReference type="GO" id="GO:0016989">
    <property type="term" value="F:sigma factor antagonist activity"/>
    <property type="evidence" value="ECO:0007669"/>
    <property type="project" value="TreeGrafter"/>
</dbReference>